<sequence length="599" mass="65333">MNDEDIPVTSSFIENSYLSYIIPYETNLDLARAFTTVDASKPFPQSIRQRETLFFDETVNVFLLLKTPRLHNDELRCQLRQLSISLEARVVSSVSSNKDSLPVEETIFTGKVKDVSGSFVTFVDHQHDDDFYTVWKQSIFLARPRSRSQSPSIVFSASATVTPAAESSSSQRRDAGYLPSGLTASINLLESFSDDAWLASAKPRLSALRVSRVAPVVKRQGDSAAQVRALQQLRLPVFPALHTRIRFTRPNATPPSLAIVAILEIDFTSHVDSEMLIDEISLVTPDGTVEKLNNEPAMRLPLTCVSHDNVTFLYLITPHPLEGNAPHRTNLGDLEISMKASVQVEANLCVPQLVMAWHAALDFSLPVNPSFAPPLETGIQRSHRPSQLSIGSSNTAVPSLSITTAHPQPLPTAAHPDSLPSLPSQSPSRPEAAIPTQDLGITMSFSSPSTPIRPGDIFSWTVHVVNRSDDKSARPPRKLALIAIPRRRRTDTVVRPLRPPSTASRRRGEPDTADAVVDDNVLHALQRGSALDVADVVCLSADTRVGPLGPGACHVAELQFLALREGVVGVEAIRVVDMVSQEHVDIRDLPVVVVEPAAA</sequence>
<dbReference type="AlphaFoldDB" id="A0A2C5YNH0"/>
<dbReference type="Pfam" id="PF12735">
    <property type="entry name" value="IgD3_Trs65"/>
    <property type="match status" value="1"/>
</dbReference>
<protein>
    <recommendedName>
        <fullName evidence="2">Trafficking protein particle complex II-specific subunit 65 IgD3 domain-containing protein</fullName>
    </recommendedName>
</protein>
<evidence type="ECO:0000313" key="3">
    <source>
        <dbReference type="EMBL" id="PHH68842.1"/>
    </source>
</evidence>
<feature type="domain" description="Trafficking protein particle complex II-specific subunit 65 IgD3" evidence="2">
    <location>
        <begin position="416"/>
        <end position="594"/>
    </location>
</feature>
<dbReference type="Proteomes" id="UP000226431">
    <property type="component" value="Unassembled WGS sequence"/>
</dbReference>
<accession>A0A2C5YNH0</accession>
<reference evidence="3 4" key="1">
    <citation type="submission" date="2017-06" db="EMBL/GenBank/DDBJ databases">
        <title>Ant-infecting Ophiocordyceps genomes reveal a high diversity of potential behavioral manipulation genes and a possible major role for enterotoxins.</title>
        <authorList>
            <person name="De Bekker C."/>
            <person name="Evans H.C."/>
            <person name="Brachmann A."/>
            <person name="Hughes D.P."/>
        </authorList>
    </citation>
    <scope>NUCLEOTIDE SEQUENCE [LARGE SCALE GENOMIC DNA]</scope>
    <source>
        <strain evidence="3 4">Map16</strain>
    </source>
</reference>
<dbReference type="PANTHER" id="PTHR28159:SF1">
    <property type="entry name" value="TRAFFICKING PROTEIN PARTICLE COMPLEX II-SPECIFIC SUBUNIT 65"/>
    <property type="match status" value="1"/>
</dbReference>
<dbReference type="EMBL" id="NJES01000874">
    <property type="protein sequence ID" value="PHH68842.1"/>
    <property type="molecule type" value="Genomic_DNA"/>
</dbReference>
<dbReference type="OrthoDB" id="5345392at2759"/>
<dbReference type="InterPro" id="IPR024662">
    <property type="entry name" value="Trs65"/>
</dbReference>
<dbReference type="GO" id="GO:0006891">
    <property type="term" value="P:intra-Golgi vesicle-mediated transport"/>
    <property type="evidence" value="ECO:0007669"/>
    <property type="project" value="InterPro"/>
</dbReference>
<dbReference type="STRING" id="2004952.A0A2C5YNH0"/>
<evidence type="ECO:0000259" key="2">
    <source>
        <dbReference type="Pfam" id="PF12735"/>
    </source>
</evidence>
<keyword evidence="4" id="KW-1185">Reference proteome</keyword>
<evidence type="ECO:0000313" key="4">
    <source>
        <dbReference type="Proteomes" id="UP000226431"/>
    </source>
</evidence>
<feature type="compositionally biased region" description="Low complexity" evidence="1">
    <location>
        <begin position="416"/>
        <end position="430"/>
    </location>
</feature>
<comment type="caution">
    <text evidence="3">The sequence shown here is derived from an EMBL/GenBank/DDBJ whole genome shotgun (WGS) entry which is preliminary data.</text>
</comment>
<name>A0A2C5YNH0_9HYPO</name>
<proteinExistence type="predicted"/>
<evidence type="ECO:0000256" key="1">
    <source>
        <dbReference type="SAM" id="MobiDB-lite"/>
    </source>
</evidence>
<gene>
    <name evidence="3" type="ORF">CDD80_7202</name>
</gene>
<organism evidence="3 4">
    <name type="scientific">Ophiocordyceps camponoti-rufipedis</name>
    <dbReference type="NCBI Taxonomy" id="2004952"/>
    <lineage>
        <taxon>Eukaryota</taxon>
        <taxon>Fungi</taxon>
        <taxon>Dikarya</taxon>
        <taxon>Ascomycota</taxon>
        <taxon>Pezizomycotina</taxon>
        <taxon>Sordariomycetes</taxon>
        <taxon>Hypocreomycetidae</taxon>
        <taxon>Hypocreales</taxon>
        <taxon>Ophiocordycipitaceae</taxon>
        <taxon>Ophiocordyceps</taxon>
    </lineage>
</organism>
<dbReference type="GO" id="GO:0005802">
    <property type="term" value="C:trans-Golgi network"/>
    <property type="evidence" value="ECO:0007669"/>
    <property type="project" value="TreeGrafter"/>
</dbReference>
<feature type="region of interest" description="Disordered" evidence="1">
    <location>
        <begin position="376"/>
        <end position="433"/>
    </location>
</feature>
<feature type="compositionally biased region" description="Polar residues" evidence="1">
    <location>
        <begin position="385"/>
        <end position="406"/>
    </location>
</feature>
<dbReference type="GO" id="GO:1990071">
    <property type="term" value="C:TRAPPII protein complex"/>
    <property type="evidence" value="ECO:0007669"/>
    <property type="project" value="InterPro"/>
</dbReference>
<dbReference type="PANTHER" id="PTHR28159">
    <property type="entry name" value="TRAFFICKING PROTEIN PARTICLE COMPLEX II-SPECIFIC SUBUNIT 65"/>
    <property type="match status" value="1"/>
</dbReference>
<dbReference type="InterPro" id="IPR055420">
    <property type="entry name" value="IgD3_Trs65"/>
</dbReference>